<comment type="caution">
    <text evidence="1">The sequence shown here is derived from an EMBL/GenBank/DDBJ whole genome shotgun (WGS) entry which is preliminary data.</text>
</comment>
<reference evidence="1" key="1">
    <citation type="submission" date="2020-07" db="EMBL/GenBank/DDBJ databases">
        <title>Multicomponent nature underlies the extraordinary mechanical properties of spider dragline silk.</title>
        <authorList>
            <person name="Kono N."/>
            <person name="Nakamura H."/>
            <person name="Mori M."/>
            <person name="Yoshida Y."/>
            <person name="Ohtoshi R."/>
            <person name="Malay A.D."/>
            <person name="Moran D.A.P."/>
            <person name="Tomita M."/>
            <person name="Numata K."/>
            <person name="Arakawa K."/>
        </authorList>
    </citation>
    <scope>NUCLEOTIDE SEQUENCE</scope>
</reference>
<sequence>MKTIESLFPNLELFDVVNKRPQTPEIGSILSGRLLQINSLSEKLCFLFVVSQGDWEAEPIDFSRFLLESLQVITCVCSSNLSSVSQKWSFVIYKAHSVYNRKHKYCITEKVAIENYFCIQPMLKELAKLGKPEETQEYQENHLKVSCSFLDKADECSQGNILRTCGEEAAEFRKKISLPSIILSKLACCEVGFQFEDFDCSLTQPRDEKVFELTSPSTYYSSLTQRQLFPISSTTDRSSIASTLLGKGHFNVTSAPLGTSRLRTIFPPLNFIKSKDILTSTSNNMGRVDVGSAYEPTVGTHDDSERVLSTNSEIPFSTDRLTATVAPHVTAHFETVSPQFDGSALPE</sequence>
<proteinExistence type="predicted"/>
<name>A0A8X6M1G0_TRICU</name>
<accession>A0A8X6M1G0</accession>
<dbReference type="EMBL" id="BMAO01038920">
    <property type="protein sequence ID" value="GFR27789.1"/>
    <property type="molecule type" value="Genomic_DNA"/>
</dbReference>
<evidence type="ECO:0000313" key="2">
    <source>
        <dbReference type="Proteomes" id="UP000887116"/>
    </source>
</evidence>
<evidence type="ECO:0000313" key="1">
    <source>
        <dbReference type="EMBL" id="GFR27789.1"/>
    </source>
</evidence>
<dbReference type="Proteomes" id="UP000887116">
    <property type="component" value="Unassembled WGS sequence"/>
</dbReference>
<gene>
    <name evidence="1" type="ORF">TNCT_692432</name>
</gene>
<protein>
    <submittedName>
        <fullName evidence="1">Uncharacterized protein</fullName>
    </submittedName>
</protein>
<organism evidence="1 2">
    <name type="scientific">Trichonephila clavata</name>
    <name type="common">Joro spider</name>
    <name type="synonym">Nephila clavata</name>
    <dbReference type="NCBI Taxonomy" id="2740835"/>
    <lineage>
        <taxon>Eukaryota</taxon>
        <taxon>Metazoa</taxon>
        <taxon>Ecdysozoa</taxon>
        <taxon>Arthropoda</taxon>
        <taxon>Chelicerata</taxon>
        <taxon>Arachnida</taxon>
        <taxon>Araneae</taxon>
        <taxon>Araneomorphae</taxon>
        <taxon>Entelegynae</taxon>
        <taxon>Araneoidea</taxon>
        <taxon>Nephilidae</taxon>
        <taxon>Trichonephila</taxon>
    </lineage>
</organism>
<keyword evidence="2" id="KW-1185">Reference proteome</keyword>
<dbReference type="AlphaFoldDB" id="A0A8X6M1G0"/>